<organism evidence="6">
    <name type="scientific">uncultured Coleofasciculus sp</name>
    <dbReference type="NCBI Taxonomy" id="1267456"/>
    <lineage>
        <taxon>Bacteria</taxon>
        <taxon>Bacillati</taxon>
        <taxon>Cyanobacteriota</taxon>
        <taxon>Cyanophyceae</taxon>
        <taxon>Coleofasciculales</taxon>
        <taxon>Coleofasciculaceae</taxon>
        <taxon>Coleofasciculus</taxon>
        <taxon>environmental samples</taxon>
    </lineage>
</organism>
<comment type="similarity">
    <text evidence="1">Belongs to the LysR transcriptional regulatory family.</text>
</comment>
<dbReference type="PANTHER" id="PTHR30537:SF5">
    <property type="entry name" value="HTH-TYPE TRANSCRIPTIONAL ACTIVATOR TTDR-RELATED"/>
    <property type="match status" value="1"/>
</dbReference>
<dbReference type="EMBL" id="CADCTM010000010">
    <property type="protein sequence ID" value="CAA9210648.1"/>
    <property type="molecule type" value="Genomic_DNA"/>
</dbReference>
<dbReference type="SUPFAM" id="SSF46785">
    <property type="entry name" value="Winged helix' DNA-binding domain"/>
    <property type="match status" value="1"/>
</dbReference>
<keyword evidence="4" id="KW-0804">Transcription</keyword>
<dbReference type="InterPro" id="IPR036388">
    <property type="entry name" value="WH-like_DNA-bd_sf"/>
</dbReference>
<dbReference type="InterPro" id="IPR005119">
    <property type="entry name" value="LysR_subst-bd"/>
</dbReference>
<evidence type="ECO:0000313" key="6">
    <source>
        <dbReference type="EMBL" id="CAA9210648.1"/>
    </source>
</evidence>
<reference evidence="6" key="1">
    <citation type="submission" date="2020-02" db="EMBL/GenBank/DDBJ databases">
        <authorList>
            <person name="Meier V. D."/>
        </authorList>
    </citation>
    <scope>NUCLEOTIDE SEQUENCE</scope>
    <source>
        <strain evidence="6">AVDCRST_MAG92</strain>
    </source>
</reference>
<keyword evidence="3" id="KW-0238">DNA-binding</keyword>
<name>A0A6J4GZ18_9CYAN</name>
<gene>
    <name evidence="6" type="ORF">AVDCRST_MAG92-77</name>
</gene>
<dbReference type="CDD" id="cd08422">
    <property type="entry name" value="PBP2_CrgA_like"/>
    <property type="match status" value="1"/>
</dbReference>
<dbReference type="Gene3D" id="3.40.190.290">
    <property type="match status" value="1"/>
</dbReference>
<keyword evidence="2" id="KW-0805">Transcription regulation</keyword>
<dbReference type="GO" id="GO:0006351">
    <property type="term" value="P:DNA-templated transcription"/>
    <property type="evidence" value="ECO:0007669"/>
    <property type="project" value="TreeGrafter"/>
</dbReference>
<feature type="domain" description="HTH lysR-type" evidence="5">
    <location>
        <begin position="1"/>
        <end position="59"/>
    </location>
</feature>
<dbReference type="InterPro" id="IPR058163">
    <property type="entry name" value="LysR-type_TF_proteobact-type"/>
</dbReference>
<dbReference type="Pfam" id="PF03466">
    <property type="entry name" value="LysR_substrate"/>
    <property type="match status" value="1"/>
</dbReference>
<dbReference type="PANTHER" id="PTHR30537">
    <property type="entry name" value="HTH-TYPE TRANSCRIPTIONAL REGULATOR"/>
    <property type="match status" value="1"/>
</dbReference>
<evidence type="ECO:0000256" key="4">
    <source>
        <dbReference type="ARBA" id="ARBA00023163"/>
    </source>
</evidence>
<evidence type="ECO:0000256" key="1">
    <source>
        <dbReference type="ARBA" id="ARBA00009437"/>
    </source>
</evidence>
<accession>A0A6J4GZ18</accession>
<dbReference type="FunFam" id="1.10.10.10:FF:000001">
    <property type="entry name" value="LysR family transcriptional regulator"/>
    <property type="match status" value="1"/>
</dbReference>
<protein>
    <submittedName>
        <fullName evidence="6">Transcriptional regulator, LysR family</fullName>
    </submittedName>
</protein>
<dbReference type="PROSITE" id="PS50931">
    <property type="entry name" value="HTH_LYSR"/>
    <property type="match status" value="1"/>
</dbReference>
<dbReference type="FunFam" id="3.40.190.290:FF:000001">
    <property type="entry name" value="Transcriptional regulator, LysR family"/>
    <property type="match status" value="1"/>
</dbReference>
<dbReference type="InterPro" id="IPR000847">
    <property type="entry name" value="LysR_HTH_N"/>
</dbReference>
<sequence>MDKFESLRAFTQVVISGGFAAAAREMGLSRSAVNKLVIALENELGVQLLHRSTRVVTPTETGLAFHERCLEILASLEEAERSITQLHEEPRGRLRVNAPMSFGTMHLAPALADFLVHYPDLQVQLTLNDRFIDPLEEGFDVTVRIAKPQTSASLIVHPLGVAQRVLCAAPSYLETHGIPAHPFELRHHSCLHYGQLAVEDQWILIGADGDHTISVTGVLCSNNGEVLREAAVRGLGITLLPRFIVEPELQQGSLQIVMPDYHPPELCVYVIYPVNRHLSTKIRLLVNFLQGQFGHHPERNGSIG</sequence>
<dbReference type="Gene3D" id="1.10.10.10">
    <property type="entry name" value="Winged helix-like DNA-binding domain superfamily/Winged helix DNA-binding domain"/>
    <property type="match status" value="1"/>
</dbReference>
<proteinExistence type="inferred from homology"/>
<dbReference type="InterPro" id="IPR036390">
    <property type="entry name" value="WH_DNA-bd_sf"/>
</dbReference>
<dbReference type="Pfam" id="PF00126">
    <property type="entry name" value="HTH_1"/>
    <property type="match status" value="1"/>
</dbReference>
<evidence type="ECO:0000256" key="3">
    <source>
        <dbReference type="ARBA" id="ARBA00023125"/>
    </source>
</evidence>
<dbReference type="AlphaFoldDB" id="A0A6J4GZ18"/>
<dbReference type="SUPFAM" id="SSF53850">
    <property type="entry name" value="Periplasmic binding protein-like II"/>
    <property type="match status" value="1"/>
</dbReference>
<dbReference type="GO" id="GO:0003700">
    <property type="term" value="F:DNA-binding transcription factor activity"/>
    <property type="evidence" value="ECO:0007669"/>
    <property type="project" value="InterPro"/>
</dbReference>
<dbReference type="GO" id="GO:0043565">
    <property type="term" value="F:sequence-specific DNA binding"/>
    <property type="evidence" value="ECO:0007669"/>
    <property type="project" value="TreeGrafter"/>
</dbReference>
<evidence type="ECO:0000259" key="5">
    <source>
        <dbReference type="PROSITE" id="PS50931"/>
    </source>
</evidence>
<evidence type="ECO:0000256" key="2">
    <source>
        <dbReference type="ARBA" id="ARBA00023015"/>
    </source>
</evidence>